<comment type="subcellular location">
    <subcellularLocation>
        <location evidence="9">Cytoplasm</location>
    </subcellularLocation>
</comment>
<feature type="active site" evidence="9">
    <location>
        <position position="247"/>
    </location>
</feature>
<gene>
    <name evidence="9" type="primary">fabH</name>
    <name evidence="12" type="ORF">KQI89_04205</name>
</gene>
<feature type="active site" evidence="9">
    <location>
        <position position="277"/>
    </location>
</feature>
<feature type="region of interest" description="ACP-binding" evidence="9">
    <location>
        <begin position="248"/>
        <end position="252"/>
    </location>
</feature>
<evidence type="ECO:0000256" key="6">
    <source>
        <dbReference type="ARBA" id="ARBA00023160"/>
    </source>
</evidence>
<feature type="domain" description="Beta-ketoacyl-[acyl-carrier-protein] synthase III C-terminal" evidence="10">
    <location>
        <begin position="231"/>
        <end position="320"/>
    </location>
</feature>
<comment type="domain">
    <text evidence="9">The last Arg residue of the ACP-binding site is essential for the weak association between ACP/AcpP and FabH.</text>
</comment>
<keyword evidence="7 9" id="KW-0511">Multifunctional enzyme</keyword>
<dbReference type="InterPro" id="IPR016039">
    <property type="entry name" value="Thiolase-like"/>
</dbReference>
<evidence type="ECO:0000256" key="9">
    <source>
        <dbReference type="HAMAP-Rule" id="MF_01815"/>
    </source>
</evidence>
<dbReference type="NCBIfam" id="NF006829">
    <property type="entry name" value="PRK09352.1"/>
    <property type="match status" value="1"/>
</dbReference>
<keyword evidence="2 9" id="KW-0444">Lipid biosynthesis</keyword>
<evidence type="ECO:0000259" key="11">
    <source>
        <dbReference type="Pfam" id="PF08545"/>
    </source>
</evidence>
<evidence type="ECO:0000256" key="1">
    <source>
        <dbReference type="ARBA" id="ARBA00008642"/>
    </source>
</evidence>
<comment type="function">
    <text evidence="9">Catalyzes the condensation reaction of fatty acid synthesis by the addition to an acyl acceptor of two carbons from malonyl-ACP. Catalyzes the first condensation reaction which initiates fatty acid synthesis and may therefore play a role in governing the total rate of fatty acid production. Possesses both acetoacetyl-ACP synthase and acetyl transacylase activities. Its substrate specificity determines the biosynthesis of branched-chain and/or straight-chain of fatty acids.</text>
</comment>
<evidence type="ECO:0000256" key="7">
    <source>
        <dbReference type="ARBA" id="ARBA00023268"/>
    </source>
</evidence>
<comment type="similarity">
    <text evidence="1 9">Belongs to the thiolase-like superfamily. FabH family.</text>
</comment>
<accession>A0ABS6EXK8</accession>
<keyword evidence="13" id="KW-1185">Reference proteome</keyword>
<evidence type="ECO:0000256" key="3">
    <source>
        <dbReference type="ARBA" id="ARBA00022679"/>
    </source>
</evidence>
<keyword evidence="6 9" id="KW-0275">Fatty acid biosynthesis</keyword>
<dbReference type="Pfam" id="PF08541">
    <property type="entry name" value="ACP_syn_III_C"/>
    <property type="match status" value="1"/>
</dbReference>
<dbReference type="CDD" id="cd00830">
    <property type="entry name" value="KAS_III"/>
    <property type="match status" value="1"/>
</dbReference>
<dbReference type="NCBIfam" id="TIGR00747">
    <property type="entry name" value="fabH"/>
    <property type="match status" value="1"/>
</dbReference>
<keyword evidence="4 9" id="KW-0276">Fatty acid metabolism</keyword>
<dbReference type="RefSeq" id="WP_032121867.1">
    <property type="nucleotide sequence ID" value="NZ_JAHLQL010000001.1"/>
</dbReference>
<name>A0ABS6EXK8_9CLOT</name>
<dbReference type="PANTHER" id="PTHR43091:SF1">
    <property type="entry name" value="BETA-KETOACYL-[ACYL-CARRIER-PROTEIN] SYNTHASE III, CHLOROPLASTIC"/>
    <property type="match status" value="1"/>
</dbReference>
<evidence type="ECO:0000256" key="2">
    <source>
        <dbReference type="ARBA" id="ARBA00022516"/>
    </source>
</evidence>
<sequence length="320" mass="34846">MKKSKIIGTGMYVPPYKLTNQDLEKMVDTSNEWIISRTGIEERRICKDEETTDIAFNAAVMAIKNAGIKAEEIDMIIMATITSENLTPSGACEVQKKLGAINATAFDINAACSGFIYGLTIADSFICSGGAKNVLVVGAEVLSKIVDWKDRNTCVLFGDGAGAALLTQSESEGIMGYVTKSNGDKGEYLKCASRQLNEDNSILNNKFVTMNGKEVFKFATKAMVDSVEEVLKKSNTKIEDIKYIIPHQANKRIIEFAASKLNLPLEKFYINLNLYGNTSSASIPIALSEVVEKAMVKKGDKIILVGFGGGLTYGCILIEW</sequence>
<dbReference type="SUPFAM" id="SSF53901">
    <property type="entry name" value="Thiolase-like"/>
    <property type="match status" value="1"/>
</dbReference>
<evidence type="ECO:0000259" key="10">
    <source>
        <dbReference type="Pfam" id="PF08541"/>
    </source>
</evidence>
<keyword evidence="3 9" id="KW-0808">Transferase</keyword>
<comment type="subunit">
    <text evidence="9">Homodimer.</text>
</comment>
<organism evidence="12 13">
    <name type="scientific">Clostridium simiarum</name>
    <dbReference type="NCBI Taxonomy" id="2841506"/>
    <lineage>
        <taxon>Bacteria</taxon>
        <taxon>Bacillati</taxon>
        <taxon>Bacillota</taxon>
        <taxon>Clostridia</taxon>
        <taxon>Eubacteriales</taxon>
        <taxon>Clostridiaceae</taxon>
        <taxon>Clostridium</taxon>
    </lineage>
</organism>
<comment type="pathway">
    <text evidence="9">Lipid metabolism; fatty acid biosynthesis.</text>
</comment>
<dbReference type="InterPro" id="IPR004655">
    <property type="entry name" value="FabH"/>
</dbReference>
<evidence type="ECO:0000313" key="12">
    <source>
        <dbReference type="EMBL" id="MBU5590957.1"/>
    </source>
</evidence>
<evidence type="ECO:0000256" key="8">
    <source>
        <dbReference type="ARBA" id="ARBA00023315"/>
    </source>
</evidence>
<keyword evidence="8 9" id="KW-0012">Acyltransferase</keyword>
<keyword evidence="9" id="KW-0963">Cytoplasm</keyword>
<dbReference type="Pfam" id="PF08545">
    <property type="entry name" value="ACP_syn_III"/>
    <property type="match status" value="1"/>
</dbReference>
<dbReference type="PANTHER" id="PTHR43091">
    <property type="entry name" value="3-OXOACYL-[ACYL-CARRIER-PROTEIN] SYNTHASE"/>
    <property type="match status" value="1"/>
</dbReference>
<dbReference type="EC" id="2.3.1.180" evidence="9"/>
<dbReference type="EMBL" id="JAHLQL010000001">
    <property type="protein sequence ID" value="MBU5590957.1"/>
    <property type="molecule type" value="Genomic_DNA"/>
</dbReference>
<dbReference type="InterPro" id="IPR013751">
    <property type="entry name" value="ACP_syn_III_N"/>
</dbReference>
<proteinExistence type="inferred from homology"/>
<feature type="active site" evidence="9">
    <location>
        <position position="112"/>
    </location>
</feature>
<evidence type="ECO:0000256" key="5">
    <source>
        <dbReference type="ARBA" id="ARBA00023098"/>
    </source>
</evidence>
<dbReference type="HAMAP" id="MF_01815">
    <property type="entry name" value="FabH"/>
    <property type="match status" value="1"/>
</dbReference>
<dbReference type="Gene3D" id="3.40.47.10">
    <property type="match status" value="1"/>
</dbReference>
<evidence type="ECO:0000313" key="13">
    <source>
        <dbReference type="Proteomes" id="UP000736583"/>
    </source>
</evidence>
<reference evidence="12 13" key="1">
    <citation type="submission" date="2021-06" db="EMBL/GenBank/DDBJ databases">
        <authorList>
            <person name="Sun Q."/>
            <person name="Li D."/>
        </authorList>
    </citation>
    <scope>NUCLEOTIDE SEQUENCE [LARGE SCALE GENOMIC DNA]</scope>
    <source>
        <strain evidence="12 13">MSJ-4</strain>
    </source>
</reference>
<comment type="caution">
    <text evidence="12">The sequence shown here is derived from an EMBL/GenBank/DDBJ whole genome shotgun (WGS) entry which is preliminary data.</text>
</comment>
<comment type="catalytic activity">
    <reaction evidence="9">
        <text>malonyl-[ACP] + acetyl-CoA + H(+) = 3-oxobutanoyl-[ACP] + CO2 + CoA</text>
        <dbReference type="Rhea" id="RHEA:12080"/>
        <dbReference type="Rhea" id="RHEA-COMP:9623"/>
        <dbReference type="Rhea" id="RHEA-COMP:9625"/>
        <dbReference type="ChEBI" id="CHEBI:15378"/>
        <dbReference type="ChEBI" id="CHEBI:16526"/>
        <dbReference type="ChEBI" id="CHEBI:57287"/>
        <dbReference type="ChEBI" id="CHEBI:57288"/>
        <dbReference type="ChEBI" id="CHEBI:78449"/>
        <dbReference type="ChEBI" id="CHEBI:78450"/>
        <dbReference type="EC" id="2.3.1.180"/>
    </reaction>
</comment>
<feature type="domain" description="Beta-ketoacyl-[acyl-carrier-protein] synthase III N-terminal" evidence="11">
    <location>
        <begin position="106"/>
        <end position="183"/>
    </location>
</feature>
<evidence type="ECO:0000256" key="4">
    <source>
        <dbReference type="ARBA" id="ARBA00022832"/>
    </source>
</evidence>
<protein>
    <recommendedName>
        <fullName evidence="9">Beta-ketoacyl-[acyl-carrier-protein] synthase III</fullName>
        <shortName evidence="9">Beta-ketoacyl-ACP synthase III</shortName>
        <shortName evidence="9">KAS III</shortName>
        <ecNumber evidence="9">2.3.1.180</ecNumber>
    </recommendedName>
    <alternativeName>
        <fullName evidence="9">3-oxoacyl-[acyl-carrier-protein] synthase 3</fullName>
    </alternativeName>
    <alternativeName>
        <fullName evidence="9">3-oxoacyl-[acyl-carrier-protein] synthase III</fullName>
    </alternativeName>
</protein>
<dbReference type="InterPro" id="IPR013747">
    <property type="entry name" value="ACP_syn_III_C"/>
</dbReference>
<keyword evidence="5 9" id="KW-0443">Lipid metabolism</keyword>
<dbReference type="Proteomes" id="UP000736583">
    <property type="component" value="Unassembled WGS sequence"/>
</dbReference>